<organism evidence="1">
    <name type="scientific">Arion vulgaris</name>
    <dbReference type="NCBI Taxonomy" id="1028688"/>
    <lineage>
        <taxon>Eukaryota</taxon>
        <taxon>Metazoa</taxon>
        <taxon>Spiralia</taxon>
        <taxon>Lophotrochozoa</taxon>
        <taxon>Mollusca</taxon>
        <taxon>Gastropoda</taxon>
        <taxon>Heterobranchia</taxon>
        <taxon>Euthyneura</taxon>
        <taxon>Panpulmonata</taxon>
        <taxon>Eupulmonata</taxon>
        <taxon>Stylommatophora</taxon>
        <taxon>Helicina</taxon>
        <taxon>Arionoidea</taxon>
        <taxon>Arionidae</taxon>
        <taxon>Arion</taxon>
    </lineage>
</organism>
<protein>
    <submittedName>
        <fullName evidence="1">Uncharacterized protein</fullName>
    </submittedName>
</protein>
<accession>A0A0B7B6Y6</accession>
<name>A0A0B7B6Y6_9EUPU</name>
<dbReference type="EMBL" id="HACG01041787">
    <property type="protein sequence ID" value="CEK88652.1"/>
    <property type="molecule type" value="Transcribed_RNA"/>
</dbReference>
<dbReference type="AlphaFoldDB" id="A0A0B7B6Y6"/>
<proteinExistence type="predicted"/>
<feature type="non-terminal residue" evidence="1">
    <location>
        <position position="292"/>
    </location>
</feature>
<gene>
    <name evidence="1" type="primary">ORF166358</name>
</gene>
<evidence type="ECO:0000313" key="1">
    <source>
        <dbReference type="EMBL" id="CEK88652.1"/>
    </source>
</evidence>
<reference evidence="1" key="1">
    <citation type="submission" date="2014-12" db="EMBL/GenBank/DDBJ databases">
        <title>Insight into the proteome of Arion vulgaris.</title>
        <authorList>
            <person name="Aradska J."/>
            <person name="Bulat T."/>
            <person name="Smidak R."/>
            <person name="Sarate P."/>
            <person name="Gangsoo J."/>
            <person name="Sialana F."/>
            <person name="Bilban M."/>
            <person name="Lubec G."/>
        </authorList>
    </citation>
    <scope>NUCLEOTIDE SEQUENCE</scope>
    <source>
        <tissue evidence="1">Skin</tissue>
    </source>
</reference>
<sequence>MTAIVTNLKNPIVLAQLQALGLFSKILTGPWMRVFYKNEQQRSNLELVSDGVITECLAFLNEVKRDSSTILSCACDAFGVALDESVLNLRIIDPSVGDKFSIVVTSLANAFICKLSHQLKQHLSGSLSKPTAAMQADGASCPPHNMQAERILGTMDALWRRAPNANLGFIDGKVKGIHNRTLEWLENFPVDEQSRLLEFTVHRGAKAKHLRKQRERATNEAKAKKQSILTSKKDMANRKKLEECIKTSLAQQLPLVGLDMFKEFSEADLDKLEKFVKSDESLIGTDLLHVWD</sequence>